<dbReference type="SUPFAM" id="SSF47413">
    <property type="entry name" value="lambda repressor-like DNA-binding domains"/>
    <property type="match status" value="1"/>
</dbReference>
<dbReference type="InterPro" id="IPR010982">
    <property type="entry name" value="Lambda_DNA-bd_dom_sf"/>
</dbReference>
<feature type="domain" description="HTH cro/C1-type" evidence="1">
    <location>
        <begin position="5"/>
        <end position="66"/>
    </location>
</feature>
<reference evidence="2 3" key="1">
    <citation type="submission" date="2016-01" db="EMBL/GenBank/DDBJ databases">
        <title>Highly variable Streptococcus oralis are common among viridans streptococci isolated from primates.</title>
        <authorList>
            <person name="Denapaite D."/>
            <person name="Rieger M."/>
            <person name="Koendgen S."/>
            <person name="Brueckner R."/>
            <person name="Ochigava I."/>
            <person name="Kappeler P."/>
            <person name="Maetz-Rensing K."/>
            <person name="Leendertz F."/>
            <person name="Hakenbeck R."/>
        </authorList>
    </citation>
    <scope>NUCLEOTIDE SEQUENCE [LARGE SCALE GENOMIC DNA]</scope>
    <source>
        <strain evidence="2 3">DD16</strain>
    </source>
</reference>
<proteinExistence type="predicted"/>
<comment type="caution">
    <text evidence="2">The sequence shown here is derived from an EMBL/GenBank/DDBJ whole genome shotgun (WGS) entry which is preliminary data.</text>
</comment>
<accession>A0A139PCJ2</accession>
<protein>
    <submittedName>
        <fullName evidence="2">Prophage pi1 protein 27</fullName>
    </submittedName>
</protein>
<dbReference type="InterPro" id="IPR001387">
    <property type="entry name" value="Cro/C1-type_HTH"/>
</dbReference>
<gene>
    <name evidence="2" type="ORF">SORDD16_01374</name>
</gene>
<dbReference type="RefSeq" id="WP_081215183.1">
    <property type="nucleotide sequence ID" value="NZ_KQ969553.1"/>
</dbReference>
<dbReference type="EMBL" id="LQOB01000267">
    <property type="protein sequence ID" value="KXT85593.1"/>
    <property type="molecule type" value="Genomic_DNA"/>
</dbReference>
<dbReference type="GO" id="GO:0003677">
    <property type="term" value="F:DNA binding"/>
    <property type="evidence" value="ECO:0007669"/>
    <property type="project" value="InterPro"/>
</dbReference>
<dbReference type="Gene3D" id="1.10.260.40">
    <property type="entry name" value="lambda repressor-like DNA-binding domains"/>
    <property type="match status" value="1"/>
</dbReference>
<sequence length="167" mass="19367">MKNRLKQLRKQNGISLKKLSQKLNELYGVTISDSQLSYYENGKRSPRNQSVWKYIASFFDVPVGYLLGYKDDLELILIGTDEEQKVFDSRSSPYLQKNLNFLKDIEEVKKIKTDTLIAIEFVENIFSRLSQYGRVKPGSYASEMNHISLALLDFLDDLERVENSLTK</sequence>
<organism evidence="2 3">
    <name type="scientific">Streptococcus oralis</name>
    <dbReference type="NCBI Taxonomy" id="1303"/>
    <lineage>
        <taxon>Bacteria</taxon>
        <taxon>Bacillati</taxon>
        <taxon>Bacillota</taxon>
        <taxon>Bacilli</taxon>
        <taxon>Lactobacillales</taxon>
        <taxon>Streptococcaceae</taxon>
        <taxon>Streptococcus</taxon>
    </lineage>
</organism>
<dbReference type="PROSITE" id="PS50943">
    <property type="entry name" value="HTH_CROC1"/>
    <property type="match status" value="1"/>
</dbReference>
<dbReference type="Proteomes" id="UP000072653">
    <property type="component" value="Unassembled WGS sequence"/>
</dbReference>
<dbReference type="Pfam" id="PF01381">
    <property type="entry name" value="HTH_3"/>
    <property type="match status" value="1"/>
</dbReference>
<dbReference type="CDD" id="cd00093">
    <property type="entry name" value="HTH_XRE"/>
    <property type="match status" value="1"/>
</dbReference>
<dbReference type="PATRIC" id="fig|1303.79.peg.1646"/>
<dbReference type="AlphaFoldDB" id="A0A139PCJ2"/>
<evidence type="ECO:0000313" key="2">
    <source>
        <dbReference type="EMBL" id="KXT85593.1"/>
    </source>
</evidence>
<dbReference type="SMART" id="SM00530">
    <property type="entry name" value="HTH_XRE"/>
    <property type="match status" value="1"/>
</dbReference>
<name>A0A139PCJ2_STROR</name>
<dbReference type="OrthoDB" id="2236632at2"/>
<evidence type="ECO:0000313" key="3">
    <source>
        <dbReference type="Proteomes" id="UP000072653"/>
    </source>
</evidence>
<evidence type="ECO:0000259" key="1">
    <source>
        <dbReference type="PROSITE" id="PS50943"/>
    </source>
</evidence>